<evidence type="ECO:0000259" key="3">
    <source>
        <dbReference type="Pfam" id="PF00102"/>
    </source>
</evidence>
<dbReference type="AlphaFoldDB" id="G0N670"/>
<feature type="domain" description="Tyrosine-protein phosphatase" evidence="3">
    <location>
        <begin position="254"/>
        <end position="325"/>
    </location>
</feature>
<feature type="region of interest" description="Disordered" evidence="1">
    <location>
        <begin position="341"/>
        <end position="403"/>
    </location>
</feature>
<dbReference type="Proteomes" id="UP000008068">
    <property type="component" value="Unassembled WGS sequence"/>
</dbReference>
<evidence type="ECO:0000256" key="2">
    <source>
        <dbReference type="SAM" id="Phobius"/>
    </source>
</evidence>
<dbReference type="InterPro" id="IPR000242">
    <property type="entry name" value="PTP_cat"/>
</dbReference>
<gene>
    <name evidence="4" type="ORF">CAEBREN_00031</name>
</gene>
<feature type="compositionally biased region" description="Polar residues" evidence="1">
    <location>
        <begin position="368"/>
        <end position="392"/>
    </location>
</feature>
<dbReference type="HOGENOM" id="CLU_683752_0_0_1"/>
<evidence type="ECO:0000313" key="4">
    <source>
        <dbReference type="EMBL" id="EGT53524.1"/>
    </source>
</evidence>
<feature type="compositionally biased region" description="Basic and acidic residues" evidence="1">
    <location>
        <begin position="394"/>
        <end position="403"/>
    </location>
</feature>
<keyword evidence="2" id="KW-0472">Membrane</keyword>
<evidence type="ECO:0000313" key="5">
    <source>
        <dbReference type="Proteomes" id="UP000008068"/>
    </source>
</evidence>
<name>G0N670_CAEBE</name>
<organism evidence="5">
    <name type="scientific">Caenorhabditis brenneri</name>
    <name type="common">Nematode worm</name>
    <dbReference type="NCBI Taxonomy" id="135651"/>
    <lineage>
        <taxon>Eukaryota</taxon>
        <taxon>Metazoa</taxon>
        <taxon>Ecdysozoa</taxon>
        <taxon>Nematoda</taxon>
        <taxon>Chromadorea</taxon>
        <taxon>Rhabditida</taxon>
        <taxon>Rhabditina</taxon>
        <taxon>Rhabditomorpha</taxon>
        <taxon>Rhabditoidea</taxon>
        <taxon>Rhabditidae</taxon>
        <taxon>Peloderinae</taxon>
        <taxon>Caenorhabditis</taxon>
    </lineage>
</organism>
<sequence>MNALRTLETLDLDFEKFKIKDAIPSLIAMDRFFEKYFAYFSGSIQISEPGNSLTTSFPGQIVETAPMDRLEEDTLDKRRILVTLIGICVGVCFVVTTVTFGIWCWKCKPKKSAAPSKSSKFALVTYPKAPGDAPEVPKCFDDTRESSKMIHVIKELIRMHHCDDDLKNQLHRGISPENRTYGLHESFWIPRKSEKWYEAGSIDKPEDELDKTRKLISCHIRSTVETHKCNKEFIEDKLLYVGRHPSDDTEKEQDETRKEQWSMGSDNDVLVIVLLCDEEEKSAEYFPTSVGKNQDNGMKCGSFSVIARAFTTDTDSIQTKKLDFMECVEWSANWNQQQATKYEDPRKCEDSEEEKEKSGGKNAENRSVKISVTTKSMHSSVSGIQLQLSQQMRRWKEGGGEKK</sequence>
<dbReference type="PANTHER" id="PTHR32525">
    <property type="entry name" value="PROTEIN-TYROSINE-PHOSPHATASE"/>
    <property type="match status" value="1"/>
</dbReference>
<dbReference type="GO" id="GO:0004725">
    <property type="term" value="F:protein tyrosine phosphatase activity"/>
    <property type="evidence" value="ECO:0007669"/>
    <property type="project" value="InterPro"/>
</dbReference>
<evidence type="ECO:0000256" key="1">
    <source>
        <dbReference type="SAM" id="MobiDB-lite"/>
    </source>
</evidence>
<proteinExistence type="predicted"/>
<dbReference type="EMBL" id="GL379842">
    <property type="protein sequence ID" value="EGT53524.1"/>
    <property type="molecule type" value="Genomic_DNA"/>
</dbReference>
<dbReference type="InParanoid" id="G0N670"/>
<feature type="transmembrane region" description="Helical" evidence="2">
    <location>
        <begin position="80"/>
        <end position="103"/>
    </location>
</feature>
<accession>G0N670</accession>
<keyword evidence="2" id="KW-1133">Transmembrane helix</keyword>
<keyword evidence="2" id="KW-0812">Transmembrane</keyword>
<reference evidence="5" key="1">
    <citation type="submission" date="2011-07" db="EMBL/GenBank/DDBJ databases">
        <authorList>
            <consortium name="Caenorhabditis brenneri Sequencing and Analysis Consortium"/>
            <person name="Wilson R.K."/>
        </authorList>
    </citation>
    <scope>NUCLEOTIDE SEQUENCE [LARGE SCALE GENOMIC DNA]</scope>
    <source>
        <strain evidence="5">PB2801</strain>
    </source>
</reference>
<keyword evidence="5" id="KW-1185">Reference proteome</keyword>
<feature type="compositionally biased region" description="Basic and acidic residues" evidence="1">
    <location>
        <begin position="341"/>
        <end position="367"/>
    </location>
</feature>
<dbReference type="Pfam" id="PF00102">
    <property type="entry name" value="Y_phosphatase"/>
    <property type="match status" value="1"/>
</dbReference>
<dbReference type="PANTHER" id="PTHR32525:SF3">
    <property type="entry name" value="DOMAIN OF UNKNOWN FUNCTION WSN DOMAIN-CONTAINING PROTEIN-RELATED"/>
    <property type="match status" value="1"/>
</dbReference>
<protein>
    <recommendedName>
        <fullName evidence="3">Tyrosine-protein phosphatase domain-containing protein</fullName>
    </recommendedName>
</protein>